<dbReference type="GO" id="GO:0009245">
    <property type="term" value="P:lipid A biosynthetic process"/>
    <property type="evidence" value="ECO:0007669"/>
    <property type="project" value="UniProtKB-UniRule"/>
</dbReference>
<keyword evidence="13" id="KW-1185">Reference proteome</keyword>
<keyword evidence="7 10" id="KW-0443">Lipid metabolism</keyword>
<dbReference type="Proteomes" id="UP000199305">
    <property type="component" value="Unassembled WGS sequence"/>
</dbReference>
<dbReference type="PANTHER" id="PTHR43480">
    <property type="entry name" value="ACYL-[ACYL-CARRIER-PROTEIN]--UDP-N-ACETYLGLUCOSAMINE O-ACYLTRANSFERASE"/>
    <property type="match status" value="1"/>
</dbReference>
<dbReference type="CDD" id="cd03351">
    <property type="entry name" value="LbH_UDP-GlcNAc_AT"/>
    <property type="match status" value="1"/>
</dbReference>
<evidence type="ECO:0000256" key="6">
    <source>
        <dbReference type="ARBA" id="ARBA00022737"/>
    </source>
</evidence>
<protein>
    <recommendedName>
        <fullName evidence="10">Acyl-[acyl-carrier-protein]--UDP-N-acetylglucosamine O-acyltransferase</fullName>
        <shortName evidence="10">UDP-N-acetylglucosamine acyltransferase</shortName>
        <ecNumber evidence="10">2.3.1.129</ecNumber>
    </recommendedName>
</protein>
<keyword evidence="3 10" id="KW-0444">Lipid biosynthesis</keyword>
<dbReference type="InterPro" id="IPR010137">
    <property type="entry name" value="Lipid_A_LpxA"/>
</dbReference>
<keyword evidence="2 10" id="KW-0963">Cytoplasm</keyword>
<dbReference type="PIRSF" id="PIRSF000456">
    <property type="entry name" value="UDP-GlcNAc_acltr"/>
    <property type="match status" value="1"/>
</dbReference>
<keyword evidence="4 10" id="KW-0441">Lipid A biosynthesis</keyword>
<feature type="domain" description="UDP N-acetylglucosamine O-acyltransferase C-terminal" evidence="11">
    <location>
        <begin position="177"/>
        <end position="258"/>
    </location>
</feature>
<evidence type="ECO:0000313" key="12">
    <source>
        <dbReference type="EMBL" id="SDJ57584.1"/>
    </source>
</evidence>
<evidence type="ECO:0000256" key="9">
    <source>
        <dbReference type="ARBA" id="ARBA00056633"/>
    </source>
</evidence>
<dbReference type="FunFam" id="2.160.10.10:FF:000003">
    <property type="entry name" value="Acyl-[acyl-carrier-protein]--UDP-N-acetylglucosamine O-acyltransferase"/>
    <property type="match status" value="1"/>
</dbReference>
<evidence type="ECO:0000256" key="1">
    <source>
        <dbReference type="ARBA" id="ARBA00004496"/>
    </source>
</evidence>
<dbReference type="InterPro" id="IPR037157">
    <property type="entry name" value="Acetyltransf_C_sf"/>
</dbReference>
<dbReference type="EMBL" id="FNFH01000001">
    <property type="protein sequence ID" value="SDJ57584.1"/>
    <property type="molecule type" value="Genomic_DNA"/>
</dbReference>
<dbReference type="InterPro" id="IPR001451">
    <property type="entry name" value="Hexapep"/>
</dbReference>
<reference evidence="13" key="1">
    <citation type="submission" date="2016-10" db="EMBL/GenBank/DDBJ databases">
        <authorList>
            <person name="Varghese N."/>
            <person name="Submissions S."/>
        </authorList>
    </citation>
    <scope>NUCLEOTIDE SEQUENCE [LARGE SCALE GENOMIC DNA]</scope>
    <source>
        <strain evidence="13">CGMCC 1.10658</strain>
    </source>
</reference>
<comment type="function">
    <text evidence="9 10">Involved in the biosynthesis of lipid A, a phosphorylated glycolipid that anchors the lipopolysaccharide to the outer membrane of the cell.</text>
</comment>
<dbReference type="GO" id="GO:0008780">
    <property type="term" value="F:acyl-[acyl-carrier-protein]-UDP-N-acetylglucosamine O-acyltransferase activity"/>
    <property type="evidence" value="ECO:0007669"/>
    <property type="project" value="UniProtKB-UniRule"/>
</dbReference>
<evidence type="ECO:0000259" key="11">
    <source>
        <dbReference type="Pfam" id="PF13720"/>
    </source>
</evidence>
<organism evidence="12 13">
    <name type="scientific">Microbulbifer yueqingensis</name>
    <dbReference type="NCBI Taxonomy" id="658219"/>
    <lineage>
        <taxon>Bacteria</taxon>
        <taxon>Pseudomonadati</taxon>
        <taxon>Pseudomonadota</taxon>
        <taxon>Gammaproteobacteria</taxon>
        <taxon>Cellvibrionales</taxon>
        <taxon>Microbulbiferaceae</taxon>
        <taxon>Microbulbifer</taxon>
    </lineage>
</organism>
<evidence type="ECO:0000256" key="7">
    <source>
        <dbReference type="ARBA" id="ARBA00023098"/>
    </source>
</evidence>
<dbReference type="NCBIfam" id="NF003657">
    <property type="entry name" value="PRK05289.1"/>
    <property type="match status" value="1"/>
</dbReference>
<proteinExistence type="inferred from homology"/>
<dbReference type="GO" id="GO:0016020">
    <property type="term" value="C:membrane"/>
    <property type="evidence" value="ECO:0007669"/>
    <property type="project" value="GOC"/>
</dbReference>
<dbReference type="Pfam" id="PF00132">
    <property type="entry name" value="Hexapep"/>
    <property type="match status" value="2"/>
</dbReference>
<evidence type="ECO:0000256" key="5">
    <source>
        <dbReference type="ARBA" id="ARBA00022679"/>
    </source>
</evidence>
<keyword evidence="5 10" id="KW-0808">Transferase</keyword>
<comment type="catalytic activity">
    <reaction evidence="10">
        <text>a (3R)-hydroxyacyl-[ACP] + UDP-N-acetyl-alpha-D-glucosamine = a UDP-3-O-[(3R)-3-hydroxyacyl]-N-acetyl-alpha-D-glucosamine + holo-[ACP]</text>
        <dbReference type="Rhea" id="RHEA:67812"/>
        <dbReference type="Rhea" id="RHEA-COMP:9685"/>
        <dbReference type="Rhea" id="RHEA-COMP:9945"/>
        <dbReference type="ChEBI" id="CHEBI:57705"/>
        <dbReference type="ChEBI" id="CHEBI:64479"/>
        <dbReference type="ChEBI" id="CHEBI:78827"/>
        <dbReference type="ChEBI" id="CHEBI:173225"/>
        <dbReference type="EC" id="2.3.1.129"/>
    </reaction>
</comment>
<gene>
    <name evidence="10" type="primary">lpxA</name>
    <name evidence="12" type="ORF">SAMN05216212_0286</name>
</gene>
<dbReference type="InterPro" id="IPR029098">
    <property type="entry name" value="Acetyltransf_C"/>
</dbReference>
<dbReference type="NCBIfam" id="TIGR01852">
    <property type="entry name" value="lipid_A_lpxA"/>
    <property type="match status" value="1"/>
</dbReference>
<evidence type="ECO:0000256" key="4">
    <source>
        <dbReference type="ARBA" id="ARBA00022556"/>
    </source>
</evidence>
<dbReference type="SUPFAM" id="SSF51161">
    <property type="entry name" value="Trimeric LpxA-like enzymes"/>
    <property type="match status" value="1"/>
</dbReference>
<dbReference type="RefSeq" id="WP_091506901.1">
    <property type="nucleotide sequence ID" value="NZ_FNFH01000001.1"/>
</dbReference>
<comment type="pathway">
    <text evidence="10">Glycolipid biosynthesis; lipid IV(A) biosynthesis; lipid IV(A) from (3R)-3-hydroxytetradecanoyl-[acyl-carrier-protein] and UDP-N-acetyl-alpha-D-glucosamine: step 1/6.</text>
</comment>
<evidence type="ECO:0000256" key="8">
    <source>
        <dbReference type="ARBA" id="ARBA00023315"/>
    </source>
</evidence>
<keyword evidence="6 10" id="KW-0677">Repeat</keyword>
<accession>A0A1G8UVA6</accession>
<dbReference type="OrthoDB" id="9807278at2"/>
<evidence type="ECO:0000256" key="10">
    <source>
        <dbReference type="HAMAP-Rule" id="MF_00387"/>
    </source>
</evidence>
<dbReference type="UniPathway" id="UPA00359">
    <property type="reaction ID" value="UER00477"/>
</dbReference>
<dbReference type="GO" id="GO:0005737">
    <property type="term" value="C:cytoplasm"/>
    <property type="evidence" value="ECO:0007669"/>
    <property type="project" value="UniProtKB-SubCell"/>
</dbReference>
<comment type="similarity">
    <text evidence="10">Belongs to the transferase hexapeptide repeat family. LpxA subfamily.</text>
</comment>
<name>A0A1G8UVA6_9GAMM</name>
<evidence type="ECO:0000256" key="3">
    <source>
        <dbReference type="ARBA" id="ARBA00022516"/>
    </source>
</evidence>
<evidence type="ECO:0000313" key="13">
    <source>
        <dbReference type="Proteomes" id="UP000199305"/>
    </source>
</evidence>
<dbReference type="InterPro" id="IPR011004">
    <property type="entry name" value="Trimer_LpxA-like_sf"/>
</dbReference>
<dbReference type="AlphaFoldDB" id="A0A1G8UVA6"/>
<dbReference type="Pfam" id="PF13720">
    <property type="entry name" value="Acetyltransf_11"/>
    <property type="match status" value="1"/>
</dbReference>
<dbReference type="Gene3D" id="1.20.1180.10">
    <property type="entry name" value="Udp N-acetylglucosamine O-acyltransferase, C-terminal domain"/>
    <property type="match status" value="1"/>
</dbReference>
<comment type="subunit">
    <text evidence="10">Homotrimer.</text>
</comment>
<dbReference type="Gene3D" id="2.160.10.10">
    <property type="entry name" value="Hexapeptide repeat proteins"/>
    <property type="match status" value="1"/>
</dbReference>
<dbReference type="STRING" id="658219.SAMN05216212_0286"/>
<dbReference type="PANTHER" id="PTHR43480:SF1">
    <property type="entry name" value="ACYL-[ACYL-CARRIER-PROTEIN]--UDP-N-ACETYLGLUCOSAMINE O-ACYLTRANSFERASE, MITOCHONDRIAL-RELATED"/>
    <property type="match status" value="1"/>
</dbReference>
<evidence type="ECO:0000256" key="2">
    <source>
        <dbReference type="ARBA" id="ARBA00022490"/>
    </source>
</evidence>
<sequence length="259" mass="27926">MQTNIHPTAIIDDSAVIGAGVTIGPYSVIGPGVEIGDGCEIASHVVLTGPTRLGRNNRIYQFASVGQDTPDKKYQGEDTTLVVGDNNVIREGVTIHRGTVQDRGETTIGNDNLIMAYAHVGHDSVIGNHTILVNNVALAGHVEIRDWAILSGFSLVHQHCTIGEHAFTGMGAAIGKDIPAYVMVAGNPAEAKTINAEGLRRRGFSRDDISLINKAYKIVYRRGLTLQEALEALNELREQSDVVQPWIDSLKNSTRGIVR</sequence>
<comment type="subcellular location">
    <subcellularLocation>
        <location evidence="1 10">Cytoplasm</location>
    </subcellularLocation>
</comment>
<dbReference type="EC" id="2.3.1.129" evidence="10"/>
<dbReference type="HAMAP" id="MF_00387">
    <property type="entry name" value="LpxA"/>
    <property type="match status" value="1"/>
</dbReference>
<keyword evidence="8 10" id="KW-0012">Acyltransferase</keyword>